<evidence type="ECO:0000313" key="2">
    <source>
        <dbReference type="EMBL" id="KAF4950425.1"/>
    </source>
</evidence>
<feature type="compositionally biased region" description="Polar residues" evidence="1">
    <location>
        <begin position="385"/>
        <end position="403"/>
    </location>
</feature>
<evidence type="ECO:0000313" key="3">
    <source>
        <dbReference type="Proteomes" id="UP000622797"/>
    </source>
</evidence>
<accession>A0A8H4T344</accession>
<feature type="region of interest" description="Disordered" evidence="1">
    <location>
        <begin position="315"/>
        <end position="404"/>
    </location>
</feature>
<dbReference type="Proteomes" id="UP000622797">
    <property type="component" value="Unassembled WGS sequence"/>
</dbReference>
<keyword evidence="3" id="KW-1185">Reference proteome</keyword>
<dbReference type="OrthoDB" id="5031542at2759"/>
<dbReference type="EMBL" id="JABEXW010000969">
    <property type="protein sequence ID" value="KAF4950425.1"/>
    <property type="molecule type" value="Genomic_DNA"/>
</dbReference>
<sequence length="596" mass="64486">MTITLHYCKNQKQDPNVVTAHEFKELVTPSDSCLCLIKWLLVWALRTGAVQATSWAELRQQIATQHAVKWTRPDKPVICAGALNDPVALAYDVPAPAAVLSRKVRAVCESTPALGRVKAYDLRRGAAFEVAVNASESQTAGVAAGVAAAAALLGHGASAVAAGVTKRYIGHQGGDEWGTRLKRTKPNERAAQRVNLATTSGNRARIKSKAPRLSPKDVEEACKKAGVDPKHRNSRRKIADRLKAEQDRSRREAANSLSFSAVTKPVQPVFSTNPVPAAAALSSIATDSIADFNSVPGSSIADRVRNAVTARSRPSHYLEHNGDGLAFVDTSEDYNPESDNEEDESTDQDDAASSNDDTSVDEDGDVVDYDPVARRPVADRPAAGPSTTDPNSGLSSTVNTSPLDNLDADEILDQMGKDDFQMEFMQTAITNTTATLLTDSSDATLDTATDTHPTPWLADANVFADYFAKINVYLYAPSNKTALPPSHSVGGSRDPPTRFWRRCHNYPACDYKCPGASRIDAHERVCKNTHGVAKPRVKCDNCGSEYKNEATLITHQQKCLFVPKTCDKAGCTDTTVWQTVKALRDHKRTVHPRTIA</sequence>
<gene>
    <name evidence="2" type="ORF">FSARC_13205</name>
</gene>
<organism evidence="2 3">
    <name type="scientific">Fusarium sarcochroum</name>
    <dbReference type="NCBI Taxonomy" id="1208366"/>
    <lineage>
        <taxon>Eukaryota</taxon>
        <taxon>Fungi</taxon>
        <taxon>Dikarya</taxon>
        <taxon>Ascomycota</taxon>
        <taxon>Pezizomycotina</taxon>
        <taxon>Sordariomycetes</taxon>
        <taxon>Hypocreomycetidae</taxon>
        <taxon>Hypocreales</taxon>
        <taxon>Nectriaceae</taxon>
        <taxon>Fusarium</taxon>
        <taxon>Fusarium lateritium species complex</taxon>
    </lineage>
</organism>
<name>A0A8H4T344_9HYPO</name>
<evidence type="ECO:0000256" key="1">
    <source>
        <dbReference type="SAM" id="MobiDB-lite"/>
    </source>
</evidence>
<comment type="caution">
    <text evidence="2">The sequence shown here is derived from an EMBL/GenBank/DDBJ whole genome shotgun (WGS) entry which is preliminary data.</text>
</comment>
<reference evidence="2" key="2">
    <citation type="submission" date="2020-05" db="EMBL/GenBank/DDBJ databases">
        <authorList>
            <person name="Kim H.-S."/>
            <person name="Proctor R.H."/>
            <person name="Brown D.W."/>
        </authorList>
    </citation>
    <scope>NUCLEOTIDE SEQUENCE</scope>
    <source>
        <strain evidence="2">NRRL 20472</strain>
    </source>
</reference>
<feature type="compositionally biased region" description="Acidic residues" evidence="1">
    <location>
        <begin position="330"/>
        <end position="350"/>
    </location>
</feature>
<feature type="compositionally biased region" description="Acidic residues" evidence="1">
    <location>
        <begin position="358"/>
        <end position="368"/>
    </location>
</feature>
<proteinExistence type="predicted"/>
<evidence type="ECO:0008006" key="4">
    <source>
        <dbReference type="Google" id="ProtNLM"/>
    </source>
</evidence>
<feature type="compositionally biased region" description="Basic and acidic residues" evidence="1">
    <location>
        <begin position="214"/>
        <end position="253"/>
    </location>
</feature>
<dbReference type="AlphaFoldDB" id="A0A8H4T344"/>
<reference evidence="2" key="1">
    <citation type="journal article" date="2020" name="BMC Genomics">
        <title>Correction to: Identification and distribution of gene clusters required for synthesis of sphingolipid metabolism inhibitors in diverse species of the filamentous fungus Fusarium.</title>
        <authorList>
            <person name="Kim H.S."/>
            <person name="Lohmar J.M."/>
            <person name="Busman M."/>
            <person name="Brown D.W."/>
            <person name="Naumann T.A."/>
            <person name="Divon H.H."/>
            <person name="Lysoe E."/>
            <person name="Uhlig S."/>
            <person name="Proctor R.H."/>
        </authorList>
    </citation>
    <scope>NUCLEOTIDE SEQUENCE</scope>
    <source>
        <strain evidence="2">NRRL 20472</strain>
    </source>
</reference>
<feature type="region of interest" description="Disordered" evidence="1">
    <location>
        <begin position="197"/>
        <end position="257"/>
    </location>
</feature>
<protein>
    <recommendedName>
        <fullName evidence="4">C2H2-type domain-containing protein</fullName>
    </recommendedName>
</protein>